<name>A0A9W7GDZ7_9STRA</name>
<dbReference type="InterPro" id="IPR032675">
    <property type="entry name" value="LRR_dom_sf"/>
</dbReference>
<evidence type="ECO:0000313" key="4">
    <source>
        <dbReference type="EMBL" id="GMI42779.1"/>
    </source>
</evidence>
<keyword evidence="1" id="KW-0433">Leucine-rich repeat</keyword>
<feature type="compositionally biased region" description="Basic residues" evidence="3">
    <location>
        <begin position="19"/>
        <end position="28"/>
    </location>
</feature>
<dbReference type="InterPro" id="IPR000048">
    <property type="entry name" value="IQ_motif_EF-hand-BS"/>
</dbReference>
<dbReference type="InterPro" id="IPR001611">
    <property type="entry name" value="Leu-rich_rpt"/>
</dbReference>
<dbReference type="EMBL" id="BRYA01000181">
    <property type="protein sequence ID" value="GMI42779.1"/>
    <property type="molecule type" value="Genomic_DNA"/>
</dbReference>
<keyword evidence="2" id="KW-0677">Repeat</keyword>
<dbReference type="PROSITE" id="PS51450">
    <property type="entry name" value="LRR"/>
    <property type="match status" value="6"/>
</dbReference>
<dbReference type="InterPro" id="IPR003591">
    <property type="entry name" value="Leu-rich_rpt_typical-subtyp"/>
</dbReference>
<evidence type="ECO:0000313" key="5">
    <source>
        <dbReference type="Proteomes" id="UP001165065"/>
    </source>
</evidence>
<keyword evidence="5" id="KW-1185">Reference proteome</keyword>
<gene>
    <name evidence="4" type="ORF">TrCOL_g3820</name>
</gene>
<comment type="caution">
    <text evidence="4">The sequence shown here is derived from an EMBL/GenBank/DDBJ whole genome shotgun (WGS) entry which is preliminary data.</text>
</comment>
<dbReference type="PROSITE" id="PS50096">
    <property type="entry name" value="IQ"/>
    <property type="match status" value="2"/>
</dbReference>
<dbReference type="Gene3D" id="3.80.10.10">
    <property type="entry name" value="Ribonuclease Inhibitor"/>
    <property type="match status" value="3"/>
</dbReference>
<dbReference type="PANTHER" id="PTHR46652:SF8">
    <property type="entry name" value="LEUCINE RICH REPEAT CONTAINING 23"/>
    <property type="match status" value="1"/>
</dbReference>
<dbReference type="Proteomes" id="UP001165065">
    <property type="component" value="Unassembled WGS sequence"/>
</dbReference>
<protein>
    <submittedName>
        <fullName evidence="4">Uncharacterized protein</fullName>
    </submittedName>
</protein>
<dbReference type="AlphaFoldDB" id="A0A9W7GDZ7"/>
<accession>A0A9W7GDZ7</accession>
<dbReference type="SMART" id="SM00365">
    <property type="entry name" value="LRR_SD22"/>
    <property type="match status" value="4"/>
</dbReference>
<sequence>MTEDEELESSALKIQSIARGRKARRGNRRISSPQKAKASEEDLAAARLQSIQRGRKSRKRVEEIREQKAAAGRIQAIHRGRADRRVVVAKKQGGLELEVKDVRKGLSQMARNPFTLRHSYVKLDLNNQALKAVSAISQFTNLQIVEMNNNYISDLGPLADLPCLLNLDVSKNKLTECLDYEVPECNSGNMFAEGVTAIGSMLQEANLSCNKIERIRDLSPHRFLEHLNLSSNNIKNINGLSSLSMLQTLNLAENQISEIRGLDNLPIISLDLGNNKIKTIDNLDTLPRLEKLFLNNNLISSLAALRGCHTLRSLDIGCNSVSVIRQVEFLAEISKLAKLTLSSNPCESLDFYRLRVITRLTGLAFLDGNAVSAEEKVKAINLYGGDGSDLGNRKAVWSKCFPEKEFPDFLPPFQEVEEDVVAEEEKKESERTKTKGDFRGTYAGTAGVYVSEMMNTAVERVGVEGAYVKELMSSAVQNVAKPTIGNMGATM</sequence>
<dbReference type="SUPFAM" id="SSF52058">
    <property type="entry name" value="L domain-like"/>
    <property type="match status" value="1"/>
</dbReference>
<dbReference type="PANTHER" id="PTHR46652">
    <property type="entry name" value="LEUCINE-RICH REPEAT AND IQ DOMAIN-CONTAINING PROTEIN 1-RELATED"/>
    <property type="match status" value="1"/>
</dbReference>
<organism evidence="4 5">
    <name type="scientific">Triparma columacea</name>
    <dbReference type="NCBI Taxonomy" id="722753"/>
    <lineage>
        <taxon>Eukaryota</taxon>
        <taxon>Sar</taxon>
        <taxon>Stramenopiles</taxon>
        <taxon>Ochrophyta</taxon>
        <taxon>Bolidophyceae</taxon>
        <taxon>Parmales</taxon>
        <taxon>Triparmaceae</taxon>
        <taxon>Triparma</taxon>
    </lineage>
</organism>
<proteinExistence type="predicted"/>
<evidence type="ECO:0000256" key="1">
    <source>
        <dbReference type="ARBA" id="ARBA00022614"/>
    </source>
</evidence>
<reference evidence="5" key="1">
    <citation type="journal article" date="2023" name="Commun. Biol.">
        <title>Genome analysis of Parmales, the sister group of diatoms, reveals the evolutionary specialization of diatoms from phago-mixotrophs to photoautotrophs.</title>
        <authorList>
            <person name="Ban H."/>
            <person name="Sato S."/>
            <person name="Yoshikawa S."/>
            <person name="Yamada K."/>
            <person name="Nakamura Y."/>
            <person name="Ichinomiya M."/>
            <person name="Sato N."/>
            <person name="Blanc-Mathieu R."/>
            <person name="Endo H."/>
            <person name="Kuwata A."/>
            <person name="Ogata H."/>
        </authorList>
    </citation>
    <scope>NUCLEOTIDE SEQUENCE [LARGE SCALE GENOMIC DNA]</scope>
</reference>
<dbReference type="SMART" id="SM00369">
    <property type="entry name" value="LRR_TYP"/>
    <property type="match status" value="3"/>
</dbReference>
<dbReference type="OrthoDB" id="6334211at2759"/>
<evidence type="ECO:0000256" key="3">
    <source>
        <dbReference type="SAM" id="MobiDB-lite"/>
    </source>
</evidence>
<dbReference type="InterPro" id="IPR050836">
    <property type="entry name" value="SDS22/Internalin_LRR"/>
</dbReference>
<evidence type="ECO:0000256" key="2">
    <source>
        <dbReference type="ARBA" id="ARBA00022737"/>
    </source>
</evidence>
<dbReference type="SMART" id="SM00015">
    <property type="entry name" value="IQ"/>
    <property type="match status" value="2"/>
</dbReference>
<feature type="region of interest" description="Disordered" evidence="3">
    <location>
        <begin position="1"/>
        <end position="43"/>
    </location>
</feature>
<dbReference type="Pfam" id="PF14580">
    <property type="entry name" value="LRR_9"/>
    <property type="match status" value="1"/>
</dbReference>